<accession>A0AAE0SD45</accession>
<dbReference type="EMBL" id="JAEAOA010000985">
    <property type="protein sequence ID" value="KAK3589835.1"/>
    <property type="molecule type" value="Genomic_DNA"/>
</dbReference>
<organism evidence="1 2">
    <name type="scientific">Potamilus streckersoni</name>
    <dbReference type="NCBI Taxonomy" id="2493646"/>
    <lineage>
        <taxon>Eukaryota</taxon>
        <taxon>Metazoa</taxon>
        <taxon>Spiralia</taxon>
        <taxon>Lophotrochozoa</taxon>
        <taxon>Mollusca</taxon>
        <taxon>Bivalvia</taxon>
        <taxon>Autobranchia</taxon>
        <taxon>Heteroconchia</taxon>
        <taxon>Palaeoheterodonta</taxon>
        <taxon>Unionida</taxon>
        <taxon>Unionoidea</taxon>
        <taxon>Unionidae</taxon>
        <taxon>Ambleminae</taxon>
        <taxon>Lampsilini</taxon>
        <taxon>Potamilus</taxon>
    </lineage>
</organism>
<gene>
    <name evidence="1" type="ORF">CHS0354_015845</name>
</gene>
<reference evidence="1" key="1">
    <citation type="journal article" date="2021" name="Genome Biol. Evol.">
        <title>A High-Quality Reference Genome for a Parasitic Bivalve with Doubly Uniparental Inheritance (Bivalvia: Unionida).</title>
        <authorList>
            <person name="Smith C.H."/>
        </authorList>
    </citation>
    <scope>NUCLEOTIDE SEQUENCE</scope>
    <source>
        <strain evidence="1">CHS0354</strain>
    </source>
</reference>
<comment type="caution">
    <text evidence="1">The sequence shown here is derived from an EMBL/GenBank/DDBJ whole genome shotgun (WGS) entry which is preliminary data.</text>
</comment>
<keyword evidence="2" id="KW-1185">Reference proteome</keyword>
<sequence length="224" mass="25667">MNVACKCIIENYQFSTYTTISLMSFTTTVAEDRVHIFNFVIKCSHAGETHDRMFLDKCQLEEIYLTNLSRTASSRDDSSVCAFEETTTRDLDNLSKANENTKQMIKITMKIALSDVMSNIELTFDVIEQMVEKAHVNKKHLVVTWASQCLVSHRDMSLLRSDKVEANTVLLLLHSTASMIANISFHSPYIHLYALSIQQYPELCKDTNFGARICQWRHVIQTEI</sequence>
<dbReference type="Proteomes" id="UP001195483">
    <property type="component" value="Unassembled WGS sequence"/>
</dbReference>
<name>A0AAE0SD45_9BIVA</name>
<reference evidence="1" key="3">
    <citation type="submission" date="2023-05" db="EMBL/GenBank/DDBJ databases">
        <authorList>
            <person name="Smith C.H."/>
        </authorList>
    </citation>
    <scope>NUCLEOTIDE SEQUENCE</scope>
    <source>
        <strain evidence="1">CHS0354</strain>
        <tissue evidence="1">Mantle</tissue>
    </source>
</reference>
<dbReference type="AlphaFoldDB" id="A0AAE0SD45"/>
<evidence type="ECO:0000313" key="1">
    <source>
        <dbReference type="EMBL" id="KAK3589835.1"/>
    </source>
</evidence>
<proteinExistence type="predicted"/>
<evidence type="ECO:0000313" key="2">
    <source>
        <dbReference type="Proteomes" id="UP001195483"/>
    </source>
</evidence>
<reference evidence="1" key="2">
    <citation type="journal article" date="2021" name="Genome Biol. Evol.">
        <title>Developing a high-quality reference genome for a parasitic bivalve with doubly uniparental inheritance (Bivalvia: Unionida).</title>
        <authorList>
            <person name="Smith C.H."/>
        </authorList>
    </citation>
    <scope>NUCLEOTIDE SEQUENCE</scope>
    <source>
        <strain evidence="1">CHS0354</strain>
        <tissue evidence="1">Mantle</tissue>
    </source>
</reference>
<protein>
    <submittedName>
        <fullName evidence="1">Uncharacterized protein</fullName>
    </submittedName>
</protein>